<organism evidence="6 7">
    <name type="scientific">Chloropicon primus</name>
    <dbReference type="NCBI Taxonomy" id="1764295"/>
    <lineage>
        <taxon>Eukaryota</taxon>
        <taxon>Viridiplantae</taxon>
        <taxon>Chlorophyta</taxon>
        <taxon>Chloropicophyceae</taxon>
        <taxon>Chloropicales</taxon>
        <taxon>Chloropicaceae</taxon>
        <taxon>Chloropicon</taxon>
    </lineage>
</organism>
<sequence length="318" mass="35127">MFEGVTMVSMEDGQVARLAKALATLFVVKYGLEVLGFLYRTFLRPGKNLKKKYGGYVVVTGCTDGIGKAFCEELAKMGFPLLLISRTESKLQDLAADLEKKGVDVDYVAVDFANATQAKWKQVKAKIESIDVGMLFNNVGVSYPHAQYLHELDEDVVKQLITVNVDCTTRMTKYVLPGMVKRGKGAIVNIGSGAATVLPSDPLYSVYAGTKAYVDQFSKSLSVEYSKHNIDVQVQAPLFVVSKMSKIRRASVTVPSPKGYAKAGLRAIGYEVRTSPYWSHSIIWALISALPVSFMDKMRIGMTTDIRRRALRKKNKAQ</sequence>
<evidence type="ECO:0000256" key="5">
    <source>
        <dbReference type="RuleBase" id="RU000363"/>
    </source>
</evidence>
<dbReference type="OrthoDB" id="5545019at2759"/>
<evidence type="ECO:0000313" key="7">
    <source>
        <dbReference type="Proteomes" id="UP000316726"/>
    </source>
</evidence>
<proteinExistence type="inferred from homology"/>
<dbReference type="InterPro" id="IPR020904">
    <property type="entry name" value="Sc_DH/Rdtase_CS"/>
</dbReference>
<dbReference type="PROSITE" id="PS00061">
    <property type="entry name" value="ADH_SHORT"/>
    <property type="match status" value="1"/>
</dbReference>
<dbReference type="PANTHER" id="PTHR43899">
    <property type="entry name" value="RH59310P"/>
    <property type="match status" value="1"/>
</dbReference>
<dbReference type="PRINTS" id="PR00081">
    <property type="entry name" value="GDHRDH"/>
</dbReference>
<dbReference type="STRING" id="1764295.A0A5B8MC72"/>
<dbReference type="InterPro" id="IPR002347">
    <property type="entry name" value="SDR_fam"/>
</dbReference>
<dbReference type="PANTHER" id="PTHR43899:SF13">
    <property type="entry name" value="RH59310P"/>
    <property type="match status" value="1"/>
</dbReference>
<dbReference type="GO" id="GO:0005783">
    <property type="term" value="C:endoplasmic reticulum"/>
    <property type="evidence" value="ECO:0007669"/>
    <property type="project" value="UniProtKB-SubCell"/>
</dbReference>
<evidence type="ECO:0000256" key="1">
    <source>
        <dbReference type="ARBA" id="ARBA00004240"/>
    </source>
</evidence>
<keyword evidence="4" id="KW-0560">Oxidoreductase</keyword>
<dbReference type="InterPro" id="IPR051019">
    <property type="entry name" value="VLCFA-Steroid_DH"/>
</dbReference>
<dbReference type="FunFam" id="3.40.50.720:FF:000137">
    <property type="entry name" value="Hydroxysteroid (17-beta) dehydrogenase 3"/>
    <property type="match status" value="1"/>
</dbReference>
<dbReference type="EMBL" id="CP031034">
    <property type="protein sequence ID" value="QDZ18098.1"/>
    <property type="molecule type" value="Genomic_DNA"/>
</dbReference>
<evidence type="ECO:0000256" key="4">
    <source>
        <dbReference type="ARBA" id="ARBA00023002"/>
    </source>
</evidence>
<dbReference type="PRINTS" id="PR00080">
    <property type="entry name" value="SDRFAMILY"/>
</dbReference>
<dbReference type="Pfam" id="PF00106">
    <property type="entry name" value="adh_short"/>
    <property type="match status" value="1"/>
</dbReference>
<reference evidence="6 7" key="1">
    <citation type="submission" date="2018-07" db="EMBL/GenBank/DDBJ databases">
        <title>The complete nuclear genome of the prasinophyte Chloropicon primus (CCMP1205).</title>
        <authorList>
            <person name="Pombert J.-F."/>
            <person name="Otis C."/>
            <person name="Turmel M."/>
            <person name="Lemieux C."/>
        </authorList>
    </citation>
    <scope>NUCLEOTIDE SEQUENCE [LARGE SCALE GENOMIC DNA]</scope>
    <source>
        <strain evidence="6 7">CCMP1205</strain>
    </source>
</reference>
<dbReference type="Proteomes" id="UP000316726">
    <property type="component" value="Chromosome 1"/>
</dbReference>
<dbReference type="InterPro" id="IPR036291">
    <property type="entry name" value="NAD(P)-bd_dom_sf"/>
</dbReference>
<comment type="similarity">
    <text evidence="2 5">Belongs to the short-chain dehydrogenases/reductases (SDR) family.</text>
</comment>
<dbReference type="PIRSF" id="PIRSF000126">
    <property type="entry name" value="11-beta-HSD1"/>
    <property type="match status" value="1"/>
</dbReference>
<evidence type="ECO:0000256" key="3">
    <source>
        <dbReference type="ARBA" id="ARBA00022857"/>
    </source>
</evidence>
<keyword evidence="3" id="KW-0521">NADP</keyword>
<keyword evidence="7" id="KW-1185">Reference proteome</keyword>
<evidence type="ECO:0000256" key="2">
    <source>
        <dbReference type="ARBA" id="ARBA00006484"/>
    </source>
</evidence>
<protein>
    <submittedName>
        <fullName evidence="6">Short-chain dehydrogenase/reductase</fullName>
    </submittedName>
</protein>
<dbReference type="SUPFAM" id="SSF51735">
    <property type="entry name" value="NAD(P)-binding Rossmann-fold domains"/>
    <property type="match status" value="1"/>
</dbReference>
<name>A0A5B8MC72_9CHLO</name>
<dbReference type="AlphaFoldDB" id="A0A5B8MC72"/>
<accession>A0A5B8MC72</accession>
<dbReference type="CDD" id="cd05356">
    <property type="entry name" value="17beta-HSD1_like_SDR_c"/>
    <property type="match status" value="1"/>
</dbReference>
<gene>
    <name evidence="6" type="ORF">A3770_01p06160</name>
</gene>
<dbReference type="Gene3D" id="3.40.50.720">
    <property type="entry name" value="NAD(P)-binding Rossmann-like Domain"/>
    <property type="match status" value="1"/>
</dbReference>
<comment type="subcellular location">
    <subcellularLocation>
        <location evidence="1">Endoplasmic reticulum</location>
    </subcellularLocation>
</comment>
<dbReference type="GO" id="GO:0016491">
    <property type="term" value="F:oxidoreductase activity"/>
    <property type="evidence" value="ECO:0007669"/>
    <property type="project" value="UniProtKB-KW"/>
</dbReference>
<evidence type="ECO:0000313" key="6">
    <source>
        <dbReference type="EMBL" id="QDZ18098.1"/>
    </source>
</evidence>